<protein>
    <submittedName>
        <fullName evidence="1">Uncharacterized protein</fullName>
    </submittedName>
</protein>
<organism evidence="1 2">
    <name type="scientific">Blautia hydrogenotrophica (strain DSM 10507 / JCM 14656 / S5a33)</name>
    <name type="common">Ruminococcus hydrogenotrophicus</name>
    <dbReference type="NCBI Taxonomy" id="476272"/>
    <lineage>
        <taxon>Bacteria</taxon>
        <taxon>Bacillati</taxon>
        <taxon>Bacillota</taxon>
        <taxon>Clostridia</taxon>
        <taxon>Lachnospirales</taxon>
        <taxon>Lachnospiraceae</taxon>
        <taxon>Blautia</taxon>
    </lineage>
</organism>
<gene>
    <name evidence="1" type="ORF">RUMHYD_01930</name>
</gene>
<evidence type="ECO:0000313" key="1">
    <source>
        <dbReference type="EMBL" id="EEG49121.1"/>
    </source>
</evidence>
<reference evidence="1 2" key="1">
    <citation type="submission" date="2009-01" db="EMBL/GenBank/DDBJ databases">
        <authorList>
            <person name="Fulton L."/>
            <person name="Clifton S."/>
            <person name="Fulton B."/>
            <person name="Xu J."/>
            <person name="Minx P."/>
            <person name="Pepin K.H."/>
            <person name="Johnson M."/>
            <person name="Bhonagiri V."/>
            <person name="Nash W.E."/>
            <person name="Mardis E.R."/>
            <person name="Wilson R.K."/>
        </authorList>
    </citation>
    <scope>NUCLEOTIDE SEQUENCE [LARGE SCALE GENOMIC DNA]</scope>
    <source>
        <strain evidence="2">DSM 10507 / JCM 14656 / S5a33</strain>
    </source>
</reference>
<sequence length="43" mass="4980">MSQVPQTYGVLHLILPGIFQNHRLLLLTTFGLISLEKFFHRIS</sequence>
<dbReference type="PATRIC" id="fig|476272.21.peg.1970"/>
<accession>C0CM51</accession>
<name>C0CM51_BLAHS</name>
<proteinExistence type="predicted"/>
<dbReference type="AlphaFoldDB" id="C0CM51"/>
<dbReference type="HOGENOM" id="CLU_3230360_0_0_9"/>
<comment type="caution">
    <text evidence="1">The sequence shown here is derived from an EMBL/GenBank/DDBJ whole genome shotgun (WGS) entry which is preliminary data.</text>
</comment>
<keyword evidence="2" id="KW-1185">Reference proteome</keyword>
<evidence type="ECO:0000313" key="2">
    <source>
        <dbReference type="Proteomes" id="UP000003100"/>
    </source>
</evidence>
<reference evidence="1 2" key="2">
    <citation type="submission" date="2009-02" db="EMBL/GenBank/DDBJ databases">
        <title>Draft genome sequence of Blautia hydrogenotrophica DSM 10507 (Ruminococcus hydrogenotrophicus DSM 10507).</title>
        <authorList>
            <person name="Sudarsanam P."/>
            <person name="Ley R."/>
            <person name="Guruge J."/>
            <person name="Turnbaugh P.J."/>
            <person name="Mahowald M."/>
            <person name="Liep D."/>
            <person name="Gordon J."/>
        </authorList>
    </citation>
    <scope>NUCLEOTIDE SEQUENCE [LARGE SCALE GENOMIC DNA]</scope>
    <source>
        <strain evidence="2">DSM 10507 / JCM 14656 / S5a33</strain>
    </source>
</reference>
<dbReference type="EMBL" id="ACBZ01000101">
    <property type="protein sequence ID" value="EEG49121.1"/>
    <property type="molecule type" value="Genomic_DNA"/>
</dbReference>
<dbReference type="Proteomes" id="UP000003100">
    <property type="component" value="Unassembled WGS sequence"/>
</dbReference>